<evidence type="ECO:0000256" key="5">
    <source>
        <dbReference type="ARBA" id="ARBA00022989"/>
    </source>
</evidence>
<dbReference type="RefSeq" id="WP_295368193.1">
    <property type="nucleotide sequence ID" value="NZ_DYUC01000025.1"/>
</dbReference>
<reference evidence="9" key="1">
    <citation type="journal article" date="2021" name="PeerJ">
        <title>Extensive microbial diversity within the chicken gut microbiome revealed by metagenomics and culture.</title>
        <authorList>
            <person name="Gilroy R."/>
            <person name="Ravi A."/>
            <person name="Getino M."/>
            <person name="Pursley I."/>
            <person name="Horton D.L."/>
            <person name="Alikhan N.F."/>
            <person name="Baker D."/>
            <person name="Gharbi K."/>
            <person name="Hall N."/>
            <person name="Watson M."/>
            <person name="Adriaenssens E.M."/>
            <person name="Foster-Nyarko E."/>
            <person name="Jarju S."/>
            <person name="Secka A."/>
            <person name="Antonio M."/>
            <person name="Oren A."/>
            <person name="Chaudhuri R.R."/>
            <person name="La Ragione R."/>
            <person name="Hildebrand F."/>
            <person name="Pallen M.J."/>
        </authorList>
    </citation>
    <scope>NUCLEOTIDE SEQUENCE</scope>
    <source>
        <strain evidence="9">CHK179-5677</strain>
    </source>
</reference>
<dbReference type="PANTHER" id="PTHR30151:SF0">
    <property type="entry name" value="ABC TRANSPORTER PERMEASE PROTEIN MJ0413-RELATED"/>
    <property type="match status" value="1"/>
</dbReference>
<evidence type="ECO:0000313" key="10">
    <source>
        <dbReference type="Proteomes" id="UP000760668"/>
    </source>
</evidence>
<dbReference type="InterPro" id="IPR000515">
    <property type="entry name" value="MetI-like"/>
</dbReference>
<accession>A0A921SS30</accession>
<feature type="transmembrane region" description="Helical" evidence="7">
    <location>
        <begin position="130"/>
        <end position="151"/>
    </location>
</feature>
<keyword evidence="4 7" id="KW-0812">Transmembrane</keyword>
<dbReference type="AlphaFoldDB" id="A0A921SS30"/>
<comment type="subcellular location">
    <subcellularLocation>
        <location evidence="1 7">Cell membrane</location>
        <topology evidence="1 7">Multi-pass membrane protein</topology>
    </subcellularLocation>
</comment>
<evidence type="ECO:0000256" key="1">
    <source>
        <dbReference type="ARBA" id="ARBA00004651"/>
    </source>
</evidence>
<feature type="transmembrane region" description="Helical" evidence="7">
    <location>
        <begin position="21"/>
        <end position="41"/>
    </location>
</feature>
<evidence type="ECO:0000313" key="9">
    <source>
        <dbReference type="EMBL" id="HJG86033.1"/>
    </source>
</evidence>
<dbReference type="Pfam" id="PF00528">
    <property type="entry name" value="BPD_transp_1"/>
    <property type="match status" value="1"/>
</dbReference>
<keyword evidence="6 7" id="KW-0472">Membrane</keyword>
<feature type="transmembrane region" description="Helical" evidence="7">
    <location>
        <begin position="257"/>
        <end position="279"/>
    </location>
</feature>
<keyword evidence="2 7" id="KW-0813">Transport</keyword>
<dbReference type="SUPFAM" id="SSF161098">
    <property type="entry name" value="MetI-like"/>
    <property type="match status" value="1"/>
</dbReference>
<dbReference type="CDD" id="cd06261">
    <property type="entry name" value="TM_PBP2"/>
    <property type="match status" value="1"/>
</dbReference>
<dbReference type="PANTHER" id="PTHR30151">
    <property type="entry name" value="ALKANE SULFONATE ABC TRANSPORTER-RELATED, MEMBRANE SUBUNIT"/>
    <property type="match status" value="1"/>
</dbReference>
<evidence type="ECO:0000256" key="3">
    <source>
        <dbReference type="ARBA" id="ARBA00022475"/>
    </source>
</evidence>
<proteinExistence type="inferred from homology"/>
<dbReference type="Gene3D" id="1.10.3720.10">
    <property type="entry name" value="MetI-like"/>
    <property type="match status" value="1"/>
</dbReference>
<dbReference type="Proteomes" id="UP000760668">
    <property type="component" value="Unassembled WGS sequence"/>
</dbReference>
<dbReference type="PROSITE" id="PS50928">
    <property type="entry name" value="ABC_TM1"/>
    <property type="match status" value="1"/>
</dbReference>
<protein>
    <submittedName>
        <fullName evidence="9">ABC transporter permease subunit</fullName>
    </submittedName>
</protein>
<comment type="similarity">
    <text evidence="7">Belongs to the binding-protein-dependent transport system permease family.</text>
</comment>
<feature type="transmembrane region" description="Helical" evidence="7">
    <location>
        <begin position="102"/>
        <end position="123"/>
    </location>
</feature>
<reference evidence="9" key="2">
    <citation type="submission" date="2021-09" db="EMBL/GenBank/DDBJ databases">
        <authorList>
            <person name="Gilroy R."/>
        </authorList>
    </citation>
    <scope>NUCLEOTIDE SEQUENCE</scope>
    <source>
        <strain evidence="9">CHK179-5677</strain>
    </source>
</reference>
<comment type="caution">
    <text evidence="9">The sequence shown here is derived from an EMBL/GenBank/DDBJ whole genome shotgun (WGS) entry which is preliminary data.</text>
</comment>
<name>A0A921SS30_9FIRM</name>
<evidence type="ECO:0000256" key="4">
    <source>
        <dbReference type="ARBA" id="ARBA00022692"/>
    </source>
</evidence>
<dbReference type="GO" id="GO:0055085">
    <property type="term" value="P:transmembrane transport"/>
    <property type="evidence" value="ECO:0007669"/>
    <property type="project" value="InterPro"/>
</dbReference>
<evidence type="ECO:0000256" key="7">
    <source>
        <dbReference type="RuleBase" id="RU363032"/>
    </source>
</evidence>
<keyword evidence="3" id="KW-1003">Cell membrane</keyword>
<dbReference type="EMBL" id="DYUC01000025">
    <property type="protein sequence ID" value="HJG86033.1"/>
    <property type="molecule type" value="Genomic_DNA"/>
</dbReference>
<sequence length="288" mass="30726">MTRSITSPDNQKTPGRSVGRDILRAVIPPAFWLGVWQLAAMWVGRKAISAAWAAGDGAALVKAVIEGKALLLPGPLLVLRTLAELAITPLLWQSAALSLVRIFSGFLGGAVLGGLLAAACAAFRPARLLLTPAVGVIRATPVASFIILLLLWVTTGLVPAVCAGLMVLPVVWGNVYKGIVQTDPLLLEGAKTWRFGRLKTLRLVYLPSVLPYFASSCSTALGLAWKAGVAAEVLCVPKLAIGSQVYYSKLYLETPSLFAWTITVLALSFLLDKMFGTLFRRMERGRGA</sequence>
<evidence type="ECO:0000256" key="6">
    <source>
        <dbReference type="ARBA" id="ARBA00023136"/>
    </source>
</evidence>
<feature type="domain" description="ABC transmembrane type-1" evidence="8">
    <location>
        <begin position="91"/>
        <end position="275"/>
    </location>
</feature>
<dbReference type="GO" id="GO:0005886">
    <property type="term" value="C:plasma membrane"/>
    <property type="evidence" value="ECO:0007669"/>
    <property type="project" value="UniProtKB-SubCell"/>
</dbReference>
<evidence type="ECO:0000259" key="8">
    <source>
        <dbReference type="PROSITE" id="PS50928"/>
    </source>
</evidence>
<feature type="transmembrane region" description="Helical" evidence="7">
    <location>
        <begin position="157"/>
        <end position="176"/>
    </location>
</feature>
<organism evidence="9 10">
    <name type="scientific">Pseudoflavonifractor capillosus</name>
    <dbReference type="NCBI Taxonomy" id="106588"/>
    <lineage>
        <taxon>Bacteria</taxon>
        <taxon>Bacillati</taxon>
        <taxon>Bacillota</taxon>
        <taxon>Clostridia</taxon>
        <taxon>Eubacteriales</taxon>
        <taxon>Oscillospiraceae</taxon>
        <taxon>Pseudoflavonifractor</taxon>
    </lineage>
</organism>
<dbReference type="InterPro" id="IPR035906">
    <property type="entry name" value="MetI-like_sf"/>
</dbReference>
<feature type="transmembrane region" description="Helical" evidence="7">
    <location>
        <begin position="203"/>
        <end position="225"/>
    </location>
</feature>
<evidence type="ECO:0000256" key="2">
    <source>
        <dbReference type="ARBA" id="ARBA00022448"/>
    </source>
</evidence>
<keyword evidence="5 7" id="KW-1133">Transmembrane helix</keyword>
<gene>
    <name evidence="9" type="ORF">K8V01_03235</name>
</gene>